<dbReference type="EMBL" id="CADIKL010000023">
    <property type="protein sequence ID" value="CAB3796464.1"/>
    <property type="molecule type" value="Genomic_DNA"/>
</dbReference>
<accession>A0A6J5GF01</accession>
<organism evidence="3 4">
    <name type="scientific">Paraburkholderia caffeinitolerans</name>
    <dbReference type="NCBI Taxonomy" id="1723730"/>
    <lineage>
        <taxon>Bacteria</taxon>
        <taxon>Pseudomonadati</taxon>
        <taxon>Pseudomonadota</taxon>
        <taxon>Betaproteobacteria</taxon>
        <taxon>Burkholderiales</taxon>
        <taxon>Burkholderiaceae</taxon>
        <taxon>Paraburkholderia</taxon>
    </lineage>
</organism>
<gene>
    <name evidence="3" type="ORF">LMG28688_04306</name>
</gene>
<evidence type="ECO:0000256" key="2">
    <source>
        <dbReference type="SAM" id="MobiDB-lite"/>
    </source>
</evidence>
<evidence type="ECO:0000313" key="4">
    <source>
        <dbReference type="Proteomes" id="UP000494119"/>
    </source>
</evidence>
<dbReference type="Pfam" id="PF01455">
    <property type="entry name" value="HupF_HypC"/>
    <property type="match status" value="1"/>
</dbReference>
<dbReference type="SUPFAM" id="SSF159127">
    <property type="entry name" value="HupF/HypC-like"/>
    <property type="match status" value="1"/>
</dbReference>
<evidence type="ECO:0000256" key="1">
    <source>
        <dbReference type="ARBA" id="ARBA00006018"/>
    </source>
</evidence>
<dbReference type="RefSeq" id="WP_175196614.1">
    <property type="nucleotide sequence ID" value="NZ_CADIKL010000023.1"/>
</dbReference>
<dbReference type="Gene3D" id="2.30.30.140">
    <property type="match status" value="1"/>
</dbReference>
<keyword evidence="4" id="KW-1185">Reference proteome</keyword>
<comment type="similarity">
    <text evidence="1">Belongs to the HupF/HypC family.</text>
</comment>
<feature type="region of interest" description="Disordered" evidence="2">
    <location>
        <begin position="1"/>
        <end position="23"/>
    </location>
</feature>
<sequence length="144" mass="15113">MTRFTRPHTFAATRTPQSSKAERPMSIGLPARIVCAEGLAAQAVTRHGACAIDLARTGSLPAGAWVLAFRGVARAVIDAERARDIDATLDTLEAIASGELDGAHASLGLAHYFTAVNRHGGACRSVQERGRERAAGNGKRRAPG</sequence>
<dbReference type="Proteomes" id="UP000494119">
    <property type="component" value="Unassembled WGS sequence"/>
</dbReference>
<reference evidence="3 4" key="1">
    <citation type="submission" date="2020-04" db="EMBL/GenBank/DDBJ databases">
        <authorList>
            <person name="De Canck E."/>
        </authorList>
    </citation>
    <scope>NUCLEOTIDE SEQUENCE [LARGE SCALE GENOMIC DNA]</scope>
    <source>
        <strain evidence="3 4">LMG 28688</strain>
    </source>
</reference>
<feature type="region of interest" description="Disordered" evidence="2">
    <location>
        <begin position="124"/>
        <end position="144"/>
    </location>
</feature>
<proteinExistence type="inferred from homology"/>
<name>A0A6J5GF01_9BURK</name>
<evidence type="ECO:0000313" key="3">
    <source>
        <dbReference type="EMBL" id="CAB3796464.1"/>
    </source>
</evidence>
<dbReference type="InterPro" id="IPR001109">
    <property type="entry name" value="Hydrogenase_HupF/HypC"/>
</dbReference>
<dbReference type="AlphaFoldDB" id="A0A6J5GF01"/>
<protein>
    <submittedName>
        <fullName evidence="3">Uncharacterized protein</fullName>
    </submittedName>
</protein>